<evidence type="ECO:0000256" key="6">
    <source>
        <dbReference type="SAM" id="Phobius"/>
    </source>
</evidence>
<organism evidence="9 10">
    <name type="scientific">Babesia ovata</name>
    <dbReference type="NCBI Taxonomy" id="189622"/>
    <lineage>
        <taxon>Eukaryota</taxon>
        <taxon>Sar</taxon>
        <taxon>Alveolata</taxon>
        <taxon>Apicomplexa</taxon>
        <taxon>Aconoidasida</taxon>
        <taxon>Piroplasmida</taxon>
        <taxon>Babesiidae</taxon>
        <taxon>Babesia</taxon>
    </lineage>
</organism>
<evidence type="ECO:0000256" key="3">
    <source>
        <dbReference type="ARBA" id="ARBA00022989"/>
    </source>
</evidence>
<evidence type="ECO:0000256" key="4">
    <source>
        <dbReference type="ARBA" id="ARBA00023136"/>
    </source>
</evidence>
<feature type="region of interest" description="Disordered" evidence="5">
    <location>
        <begin position="111"/>
        <end position="134"/>
    </location>
</feature>
<evidence type="ECO:0000259" key="8">
    <source>
        <dbReference type="Pfam" id="PF03151"/>
    </source>
</evidence>
<accession>A0A2H6KBJ7</accession>
<dbReference type="PANTHER" id="PTHR11132">
    <property type="entry name" value="SOLUTE CARRIER FAMILY 35"/>
    <property type="match status" value="1"/>
</dbReference>
<feature type="chain" id="PRO_5014198556" evidence="7">
    <location>
        <begin position="34"/>
        <end position="499"/>
    </location>
</feature>
<dbReference type="InterPro" id="IPR037185">
    <property type="entry name" value="EmrE-like"/>
</dbReference>
<dbReference type="GeneID" id="39874143"/>
<evidence type="ECO:0000256" key="1">
    <source>
        <dbReference type="ARBA" id="ARBA00004141"/>
    </source>
</evidence>
<keyword evidence="7" id="KW-0732">Signal</keyword>
<dbReference type="AlphaFoldDB" id="A0A2H6KBJ7"/>
<feature type="domain" description="Sugar phosphate transporter" evidence="8">
    <location>
        <begin position="165"/>
        <end position="492"/>
    </location>
</feature>
<keyword evidence="10" id="KW-1185">Reference proteome</keyword>
<feature type="transmembrane region" description="Helical" evidence="6">
    <location>
        <begin position="267"/>
        <end position="290"/>
    </location>
</feature>
<proteinExistence type="predicted"/>
<keyword evidence="4 6" id="KW-0472">Membrane</keyword>
<feature type="transmembrane region" description="Helical" evidence="6">
    <location>
        <begin position="476"/>
        <end position="494"/>
    </location>
</feature>
<dbReference type="InterPro" id="IPR004853">
    <property type="entry name" value="Sugar_P_trans_dom"/>
</dbReference>
<sequence>MTITQRRRTGIIVNLSTCLLISHALLLEARVRGNGFFSPQAVICSNTLDNGIRLKAHGSQAFVRHPVGDSGLANSVASRLTNADGPKFSSDGAGIKTIRATRTFALPPKNAVTNTNEKTIGGHESGSISTTNVKNSVAPPVNVGRISDGNSNNAMVTAKDALKSISMLSLWYAGTVMYNIENKKALNMCPLPKSIAAMQMLIGIPYFLTRWLTGIKAVPSITVSNEGIEKVDTNEGVLQTIKRKAKNALMRVRNTVQAYSSVLKQSAVFSMLHLLSVTALGAGAISFVHIVKASEPLFVSAISLLSGTGSMSPITFLTLLPILGGVAMASVKDVNFNPVAFATSLASNVCASIRRIEAKKFFKQDLSKIGRNLDATNVSSLVTIVSSLILAPLALLEAPQWASMYKSVLYKFGNKGLLQLARHIALSGFFYTLYNEVSFVALSQLTPVSHAVANTLKRIFLIITSSILFKTKITNMGLYGSATAITGAMLYSLSKHYMG</sequence>
<evidence type="ECO:0000313" key="10">
    <source>
        <dbReference type="Proteomes" id="UP000236319"/>
    </source>
</evidence>
<comment type="caution">
    <text evidence="9">The sequence shown here is derived from an EMBL/GenBank/DDBJ whole genome shotgun (WGS) entry which is preliminary data.</text>
</comment>
<dbReference type="OrthoDB" id="6418713at2759"/>
<dbReference type="GO" id="GO:0016020">
    <property type="term" value="C:membrane"/>
    <property type="evidence" value="ECO:0007669"/>
    <property type="project" value="UniProtKB-SubCell"/>
</dbReference>
<keyword evidence="9" id="KW-0670">Pyruvate</keyword>
<keyword evidence="3 6" id="KW-1133">Transmembrane helix</keyword>
<protein>
    <submittedName>
        <fullName evidence="9">Phosphoenolpyruvate phosphate</fullName>
    </submittedName>
</protein>
<evidence type="ECO:0000256" key="2">
    <source>
        <dbReference type="ARBA" id="ARBA00022692"/>
    </source>
</evidence>
<comment type="subcellular location">
    <subcellularLocation>
        <location evidence="1">Membrane</location>
        <topology evidence="1">Multi-pass membrane protein</topology>
    </subcellularLocation>
</comment>
<dbReference type="EMBL" id="BDSA01000002">
    <property type="protein sequence ID" value="GBE60373.1"/>
    <property type="molecule type" value="Genomic_DNA"/>
</dbReference>
<gene>
    <name evidence="9" type="ORF">BOVATA_018660</name>
</gene>
<dbReference type="InterPro" id="IPR050186">
    <property type="entry name" value="TPT_transporter"/>
</dbReference>
<evidence type="ECO:0000256" key="7">
    <source>
        <dbReference type="SAM" id="SignalP"/>
    </source>
</evidence>
<dbReference type="VEuPathDB" id="PiroplasmaDB:BOVATA_018660"/>
<feature type="transmembrane region" description="Helical" evidence="6">
    <location>
        <begin position="297"/>
        <end position="323"/>
    </location>
</feature>
<evidence type="ECO:0000256" key="5">
    <source>
        <dbReference type="SAM" id="MobiDB-lite"/>
    </source>
</evidence>
<feature type="transmembrane region" description="Helical" evidence="6">
    <location>
        <begin position="416"/>
        <end position="434"/>
    </location>
</feature>
<dbReference type="Pfam" id="PF03151">
    <property type="entry name" value="TPT"/>
    <property type="match status" value="1"/>
</dbReference>
<keyword evidence="2 6" id="KW-0812">Transmembrane</keyword>
<reference evidence="9 10" key="1">
    <citation type="journal article" date="2017" name="BMC Genomics">
        <title>Whole-genome assembly of Babesia ovata and comparative genomics between closely related pathogens.</title>
        <authorList>
            <person name="Yamagishi J."/>
            <person name="Asada M."/>
            <person name="Hakimi H."/>
            <person name="Tanaka T.Q."/>
            <person name="Sugimoto C."/>
            <person name="Kawazu S."/>
        </authorList>
    </citation>
    <scope>NUCLEOTIDE SEQUENCE [LARGE SCALE GENOMIC DNA]</scope>
    <source>
        <strain evidence="9 10">Miyake</strain>
    </source>
</reference>
<feature type="transmembrane region" description="Helical" evidence="6">
    <location>
        <begin position="375"/>
        <end position="396"/>
    </location>
</feature>
<name>A0A2H6KBJ7_9APIC</name>
<dbReference type="Proteomes" id="UP000236319">
    <property type="component" value="Unassembled WGS sequence"/>
</dbReference>
<dbReference type="RefSeq" id="XP_028866616.1">
    <property type="nucleotide sequence ID" value="XM_029010783.1"/>
</dbReference>
<evidence type="ECO:0000313" key="9">
    <source>
        <dbReference type="EMBL" id="GBE60373.1"/>
    </source>
</evidence>
<feature type="signal peptide" evidence="7">
    <location>
        <begin position="1"/>
        <end position="33"/>
    </location>
</feature>
<dbReference type="SUPFAM" id="SSF103481">
    <property type="entry name" value="Multidrug resistance efflux transporter EmrE"/>
    <property type="match status" value="1"/>
</dbReference>